<comment type="caution">
    <text evidence="1">The sequence shown here is derived from an EMBL/GenBank/DDBJ whole genome shotgun (WGS) entry which is preliminary data.</text>
</comment>
<keyword evidence="2" id="KW-1185">Reference proteome</keyword>
<protein>
    <submittedName>
        <fullName evidence="1">Uncharacterized protein</fullName>
    </submittedName>
</protein>
<reference evidence="1 2" key="1">
    <citation type="submission" date="2022-10" db="EMBL/GenBank/DDBJ databases">
        <title>Defluviimonas sp. CAU 1641 isolated from mud.</title>
        <authorList>
            <person name="Kim W."/>
        </authorList>
    </citation>
    <scope>NUCLEOTIDE SEQUENCE [LARGE SCALE GENOMIC DNA]</scope>
    <source>
        <strain evidence="1 2">CAU 1641</strain>
    </source>
</reference>
<organism evidence="1 2">
    <name type="scientific">Defluviimonas salinarum</name>
    <dbReference type="NCBI Taxonomy" id="2992147"/>
    <lineage>
        <taxon>Bacteria</taxon>
        <taxon>Pseudomonadati</taxon>
        <taxon>Pseudomonadota</taxon>
        <taxon>Alphaproteobacteria</taxon>
        <taxon>Rhodobacterales</taxon>
        <taxon>Paracoccaceae</taxon>
        <taxon>Albidovulum</taxon>
    </lineage>
</organism>
<dbReference type="Proteomes" id="UP001207582">
    <property type="component" value="Unassembled WGS sequence"/>
</dbReference>
<proteinExistence type="predicted"/>
<dbReference type="EMBL" id="JAPDOG010000054">
    <property type="protein sequence ID" value="MCW3784660.1"/>
    <property type="molecule type" value="Genomic_DNA"/>
</dbReference>
<evidence type="ECO:0000313" key="1">
    <source>
        <dbReference type="EMBL" id="MCW3784660.1"/>
    </source>
</evidence>
<accession>A0ABT3JB53</accession>
<evidence type="ECO:0000313" key="2">
    <source>
        <dbReference type="Proteomes" id="UP001207582"/>
    </source>
</evidence>
<name>A0ABT3JB53_9RHOB</name>
<sequence length="231" mass="24750">MSSRLDQIRERDARLDALKLRAAEVTFRGSAVEAANGIMRIARQIRRECRGQSPVVPDLSTRGASSEGVLVHDWLPELAARLILASGEEVSEPAGRLANPDLAHMSDRDLRLAIGDALRFSMLGGAAMSVRLNAGPGEIRDDRLLAVELLARKVAEGNVVEIATSRLCPPLERSDPAHARDWLAREIERSRKAAGIGVGGPAWCPEIDAAPAVAPLAIQEPEDEAVAVPAI</sequence>
<dbReference type="RefSeq" id="WP_264773819.1">
    <property type="nucleotide sequence ID" value="NZ_JAPDOG010000054.1"/>
</dbReference>
<gene>
    <name evidence="1" type="ORF">OM960_24400</name>
</gene>